<evidence type="ECO:0000313" key="2">
    <source>
        <dbReference type="EMBL" id="CAF9907810.1"/>
    </source>
</evidence>
<reference evidence="2" key="1">
    <citation type="submission" date="2021-03" db="EMBL/GenBank/DDBJ databases">
        <authorList>
            <person name="Tagirdzhanova G."/>
        </authorList>
    </citation>
    <scope>NUCLEOTIDE SEQUENCE</scope>
</reference>
<keyword evidence="3" id="KW-1185">Reference proteome</keyword>
<organism evidence="2 3">
    <name type="scientific">Imshaugia aleurites</name>
    <dbReference type="NCBI Taxonomy" id="172621"/>
    <lineage>
        <taxon>Eukaryota</taxon>
        <taxon>Fungi</taxon>
        <taxon>Dikarya</taxon>
        <taxon>Ascomycota</taxon>
        <taxon>Pezizomycotina</taxon>
        <taxon>Lecanoromycetes</taxon>
        <taxon>OSLEUM clade</taxon>
        <taxon>Lecanoromycetidae</taxon>
        <taxon>Lecanorales</taxon>
        <taxon>Lecanorineae</taxon>
        <taxon>Parmeliaceae</taxon>
        <taxon>Imshaugia</taxon>
    </lineage>
</organism>
<evidence type="ECO:0000313" key="3">
    <source>
        <dbReference type="Proteomes" id="UP000664534"/>
    </source>
</evidence>
<name>A0A8H3I585_9LECA</name>
<evidence type="ECO:0000256" key="1">
    <source>
        <dbReference type="SAM" id="MobiDB-lite"/>
    </source>
</evidence>
<accession>A0A8H3I585</accession>
<comment type="caution">
    <text evidence="2">The sequence shown here is derived from an EMBL/GenBank/DDBJ whole genome shotgun (WGS) entry which is preliminary data.</text>
</comment>
<dbReference type="InterPro" id="IPR025533">
    <property type="entry name" value="DUF4419"/>
</dbReference>
<dbReference type="PANTHER" id="PTHR31252:SF11">
    <property type="entry name" value="DUF4419 DOMAIN-CONTAINING PROTEIN"/>
    <property type="match status" value="1"/>
</dbReference>
<sequence>MPVTIKTASHRASKTMHNVSGLPSLLDTTHISNSFSSYNKVKNSNVIVSANGFVHAAIDAHRGNHHLSIRPEDVWFAILSQLNIWINANAEEARVKFIAHEGKNDLTVTFPRSSGELEELASEMARKIEKTIINPELMEWIMPTFTTTNATDTIVASTLIMGAVERHFKTYFHGLRGCRLPSVNLLGEQSDWEELYKKLDKLESFGVEPAQFGTLLKPIVSRFVGTFQHPTNIKIVEFWNHMISAQHQSSGSGEYVEYEGWISAFCFWNEQENMKDRHIQFRGGRGYNLDDVIYHTIDTREIPPGYASLPAKVGLDGKEHDCIMVAGSVGMQLASAGGGGTFPFYGLFSGPGFDSVSPKSDWWMFRVSEISEANAASQENLADGTEPTESASHQQSAISPEVRYVNDTSRSKNDGLMSRLANLFSRADISE</sequence>
<feature type="region of interest" description="Disordered" evidence="1">
    <location>
        <begin position="376"/>
        <end position="410"/>
    </location>
</feature>
<proteinExistence type="predicted"/>
<feature type="compositionally biased region" description="Polar residues" evidence="1">
    <location>
        <begin position="387"/>
        <end position="398"/>
    </location>
</feature>
<dbReference type="EMBL" id="CAJPDT010000004">
    <property type="protein sequence ID" value="CAF9907810.1"/>
    <property type="molecule type" value="Genomic_DNA"/>
</dbReference>
<dbReference type="OrthoDB" id="9978173at2759"/>
<gene>
    <name evidence="2" type="ORF">IMSHALPRED_006504</name>
</gene>
<dbReference type="PANTHER" id="PTHR31252">
    <property type="entry name" value="DUF4419 DOMAIN-CONTAINING PROTEIN"/>
    <property type="match status" value="1"/>
</dbReference>
<protein>
    <submittedName>
        <fullName evidence="2">Uncharacterized protein</fullName>
    </submittedName>
</protein>
<dbReference type="Pfam" id="PF14388">
    <property type="entry name" value="DUF4419"/>
    <property type="match status" value="1"/>
</dbReference>
<dbReference type="AlphaFoldDB" id="A0A8H3I585"/>
<dbReference type="Proteomes" id="UP000664534">
    <property type="component" value="Unassembled WGS sequence"/>
</dbReference>